<reference evidence="3 4" key="1">
    <citation type="journal article" date="2014" name="BMC Genomics">
        <title>Comparison of environmental and isolate Sulfobacillus genomes reveals diverse carbon, sulfur, nitrogen, and hydrogen metabolisms.</title>
        <authorList>
            <person name="Justice N.B."/>
            <person name="Norman A."/>
            <person name="Brown C.T."/>
            <person name="Singh A."/>
            <person name="Thomas B.C."/>
            <person name="Banfield J.F."/>
        </authorList>
    </citation>
    <scope>NUCLEOTIDE SEQUENCE [LARGE SCALE GENOMIC DNA]</scope>
    <source>
        <strain evidence="3">AMDSBA5</strain>
    </source>
</reference>
<proteinExistence type="predicted"/>
<keyword evidence="1" id="KW-0812">Transmembrane</keyword>
<feature type="transmembrane region" description="Helical" evidence="1">
    <location>
        <begin position="36"/>
        <end position="60"/>
    </location>
</feature>
<dbReference type="EMBL" id="PXYX01000003">
    <property type="protein sequence ID" value="PSR29285.1"/>
    <property type="molecule type" value="Genomic_DNA"/>
</dbReference>
<keyword evidence="1" id="KW-0472">Membrane</keyword>
<dbReference type="Proteomes" id="UP000242705">
    <property type="component" value="Unassembled WGS sequence"/>
</dbReference>
<sequence>MFRTNESRSDRIIRIIFGLIALGLAFNHVGGNVGTWVFGIVAALAIITGITGVCALYKLIGVSTCPIRK</sequence>
<feature type="domain" description="Inner membrane protein YgaP-like transmembrane" evidence="2">
    <location>
        <begin position="4"/>
        <end position="66"/>
    </location>
</feature>
<evidence type="ECO:0000313" key="3">
    <source>
        <dbReference type="EMBL" id="PSR29285.1"/>
    </source>
</evidence>
<evidence type="ECO:0000256" key="1">
    <source>
        <dbReference type="SAM" id="Phobius"/>
    </source>
</evidence>
<accession>A0A1R0IHH7</accession>
<feature type="transmembrane region" description="Helical" evidence="1">
    <location>
        <begin position="12"/>
        <end position="30"/>
    </location>
</feature>
<name>A0A1R0IHH7_SULTH</name>
<dbReference type="InterPro" id="IPR021309">
    <property type="entry name" value="YgaP-like_TM"/>
</dbReference>
<gene>
    <name evidence="3" type="ORF">C7B47_02920</name>
</gene>
<organism evidence="3 4">
    <name type="scientific">Sulfobacillus thermosulfidooxidans</name>
    <dbReference type="NCBI Taxonomy" id="28034"/>
    <lineage>
        <taxon>Bacteria</taxon>
        <taxon>Bacillati</taxon>
        <taxon>Bacillota</taxon>
        <taxon>Clostridia</taxon>
        <taxon>Eubacteriales</taxon>
        <taxon>Clostridiales Family XVII. Incertae Sedis</taxon>
        <taxon>Sulfobacillus</taxon>
    </lineage>
</organism>
<dbReference type="RefSeq" id="WP_076005704.1">
    <property type="nucleotide sequence ID" value="NZ_MDZD01000029.1"/>
</dbReference>
<dbReference type="AlphaFoldDB" id="A0A1R0IHH7"/>
<protein>
    <submittedName>
        <fullName evidence="3">DUF2892 domain-containing protein</fullName>
    </submittedName>
</protein>
<comment type="caution">
    <text evidence="3">The sequence shown here is derived from an EMBL/GenBank/DDBJ whole genome shotgun (WGS) entry which is preliminary data.</text>
</comment>
<keyword evidence="1" id="KW-1133">Transmembrane helix</keyword>
<evidence type="ECO:0000259" key="2">
    <source>
        <dbReference type="Pfam" id="PF11127"/>
    </source>
</evidence>
<dbReference type="Pfam" id="PF11127">
    <property type="entry name" value="YgaP-like_TM"/>
    <property type="match status" value="1"/>
</dbReference>
<evidence type="ECO:0000313" key="4">
    <source>
        <dbReference type="Proteomes" id="UP000242705"/>
    </source>
</evidence>